<dbReference type="STRING" id="2041.AERYTH_00680"/>
<name>A0A0U4CJF2_9ACTN</name>
<dbReference type="Pfam" id="PF12710">
    <property type="entry name" value="HAD"/>
    <property type="match status" value="1"/>
</dbReference>
<sequence>MTLVDSRPGIGATYRALAEETGTFIDVDLVTSRLGPPLEAELAHWFEPEQVPEVADRYRALYPDLAIPRVALLPGAREAVQAVLDAGGEAFVVTGKNGRNAALHLEHLAIDLDVVGEVWREGKADVFRARGVTAYVGDHVHDMEACRSADVVGVAVPTGPCSPDELRAAGADHVVDDLHGVVGLVPHLSR</sequence>
<dbReference type="PANTHER" id="PTHR43434:SF20">
    <property type="entry name" value="5'-NUCLEOTIDASE"/>
    <property type="match status" value="1"/>
</dbReference>
<dbReference type="PANTHER" id="PTHR43434">
    <property type="entry name" value="PHOSPHOGLYCOLATE PHOSPHATASE"/>
    <property type="match status" value="1"/>
</dbReference>
<dbReference type="InterPro" id="IPR050155">
    <property type="entry name" value="HAD-like_hydrolase_sf"/>
</dbReference>
<dbReference type="Gene3D" id="3.40.50.1000">
    <property type="entry name" value="HAD superfamily/HAD-like"/>
    <property type="match status" value="1"/>
</dbReference>
<dbReference type="InterPro" id="IPR036412">
    <property type="entry name" value="HAD-like_sf"/>
</dbReference>
<gene>
    <name evidence="1" type="ORF">AERYTH_00680</name>
</gene>
<dbReference type="GO" id="GO:0005829">
    <property type="term" value="C:cytosol"/>
    <property type="evidence" value="ECO:0007669"/>
    <property type="project" value="TreeGrafter"/>
</dbReference>
<dbReference type="Proteomes" id="UP000067689">
    <property type="component" value="Chromosome"/>
</dbReference>
<dbReference type="InterPro" id="IPR023214">
    <property type="entry name" value="HAD_sf"/>
</dbReference>
<proteinExistence type="predicted"/>
<dbReference type="AlphaFoldDB" id="A0A0U4CJF2"/>
<dbReference type="PATRIC" id="fig|2041.4.peg.137"/>
<dbReference type="Gene3D" id="1.10.150.240">
    <property type="entry name" value="Putative phosphatase, domain 2"/>
    <property type="match status" value="1"/>
</dbReference>
<dbReference type="EMBL" id="CP011502">
    <property type="protein sequence ID" value="ALX03318.1"/>
    <property type="molecule type" value="Genomic_DNA"/>
</dbReference>
<dbReference type="GO" id="GO:0004713">
    <property type="term" value="F:protein tyrosine kinase activity"/>
    <property type="evidence" value="ECO:0007669"/>
    <property type="project" value="TreeGrafter"/>
</dbReference>
<dbReference type="KEGG" id="aer:AERYTH_00680"/>
<accession>A0A0U4CJF2</accession>
<reference evidence="1 2" key="1">
    <citation type="journal article" date="1991" name="Int. J. Syst. Bacteriol.">
        <title>Description of the erythromycin-producing bacterium Arthrobacter sp. strain NRRL B-3381 as Aeromicrobium erythreum gen. nov., sp. nov.</title>
        <authorList>
            <person name="Miller E.S."/>
            <person name="Woese C.R."/>
            <person name="Brenner S."/>
        </authorList>
    </citation>
    <scope>NUCLEOTIDE SEQUENCE [LARGE SCALE GENOMIC DNA]</scope>
    <source>
        <strain evidence="1 2">AR18</strain>
    </source>
</reference>
<evidence type="ECO:0000313" key="2">
    <source>
        <dbReference type="Proteomes" id="UP000067689"/>
    </source>
</evidence>
<keyword evidence="2" id="KW-1185">Reference proteome</keyword>
<dbReference type="InterPro" id="IPR023198">
    <property type="entry name" value="PGP-like_dom2"/>
</dbReference>
<dbReference type="SUPFAM" id="SSF56784">
    <property type="entry name" value="HAD-like"/>
    <property type="match status" value="1"/>
</dbReference>
<evidence type="ECO:0000313" key="1">
    <source>
        <dbReference type="EMBL" id="ALX03318.1"/>
    </source>
</evidence>
<protein>
    <submittedName>
        <fullName evidence="1">Haloacid dehalogenase</fullName>
    </submittedName>
</protein>
<dbReference type="OrthoDB" id="9776919at2"/>
<organism evidence="1 2">
    <name type="scientific">Aeromicrobium erythreum</name>
    <dbReference type="NCBI Taxonomy" id="2041"/>
    <lineage>
        <taxon>Bacteria</taxon>
        <taxon>Bacillati</taxon>
        <taxon>Actinomycetota</taxon>
        <taxon>Actinomycetes</taxon>
        <taxon>Propionibacteriales</taxon>
        <taxon>Nocardioidaceae</taxon>
        <taxon>Aeromicrobium</taxon>
    </lineage>
</organism>